<feature type="compositionally biased region" description="Polar residues" evidence="3">
    <location>
        <begin position="301"/>
        <end position="322"/>
    </location>
</feature>
<dbReference type="OrthoDB" id="1878542at2759"/>
<dbReference type="SUPFAM" id="SSF51905">
    <property type="entry name" value="FAD/NAD(P)-binding domain"/>
    <property type="match status" value="1"/>
</dbReference>
<dbReference type="EMBL" id="JADFTS010000004">
    <property type="protein sequence ID" value="KAF9610403.1"/>
    <property type="molecule type" value="Genomic_DNA"/>
</dbReference>
<dbReference type="GO" id="GO:0004497">
    <property type="term" value="F:monooxygenase activity"/>
    <property type="evidence" value="ECO:0007669"/>
    <property type="project" value="UniProtKB-KW"/>
</dbReference>
<dbReference type="PANTHER" id="PTHR45934">
    <property type="entry name" value="FAD/NAD(P)-BINDING OXIDOREDUCTASE FAMILY PROTEIN"/>
    <property type="match status" value="1"/>
</dbReference>
<keyword evidence="1" id="KW-0560">Oxidoreductase</keyword>
<feature type="region of interest" description="Disordered" evidence="3">
    <location>
        <begin position="170"/>
        <end position="196"/>
    </location>
</feature>
<name>A0A835LW27_9MAGN</name>
<dbReference type="InterPro" id="IPR036188">
    <property type="entry name" value="FAD/NAD-bd_sf"/>
</dbReference>
<protein>
    <recommendedName>
        <fullName evidence="6">FAD-binding domain-containing protein</fullName>
    </recommendedName>
</protein>
<accession>A0A835LW27</accession>
<evidence type="ECO:0000256" key="1">
    <source>
        <dbReference type="ARBA" id="ARBA00023002"/>
    </source>
</evidence>
<organism evidence="4 5">
    <name type="scientific">Coptis chinensis</name>
    <dbReference type="NCBI Taxonomy" id="261450"/>
    <lineage>
        <taxon>Eukaryota</taxon>
        <taxon>Viridiplantae</taxon>
        <taxon>Streptophyta</taxon>
        <taxon>Embryophyta</taxon>
        <taxon>Tracheophyta</taxon>
        <taxon>Spermatophyta</taxon>
        <taxon>Magnoliopsida</taxon>
        <taxon>Ranunculales</taxon>
        <taxon>Ranunculaceae</taxon>
        <taxon>Coptidoideae</taxon>
        <taxon>Coptis</taxon>
    </lineage>
</organism>
<dbReference type="InterPro" id="IPR044560">
    <property type="entry name" value="MOase"/>
</dbReference>
<feature type="region of interest" description="Disordered" evidence="3">
    <location>
        <begin position="289"/>
        <end position="322"/>
    </location>
</feature>
<comment type="caution">
    <text evidence="4">The sequence shown here is derived from an EMBL/GenBank/DDBJ whole genome shotgun (WGS) entry which is preliminary data.</text>
</comment>
<dbReference type="AlphaFoldDB" id="A0A835LW27"/>
<gene>
    <name evidence="4" type="ORF">IFM89_022314</name>
</gene>
<dbReference type="PANTHER" id="PTHR45934:SF1">
    <property type="entry name" value="OS04G0423100 PROTEIN"/>
    <property type="match status" value="1"/>
</dbReference>
<reference evidence="4 5" key="1">
    <citation type="submission" date="2020-10" db="EMBL/GenBank/DDBJ databases">
        <title>The Coptis chinensis genome and diversification of protoberbering-type alkaloids.</title>
        <authorList>
            <person name="Wang B."/>
            <person name="Shu S."/>
            <person name="Song C."/>
            <person name="Liu Y."/>
        </authorList>
    </citation>
    <scope>NUCLEOTIDE SEQUENCE [LARGE SCALE GENOMIC DNA]</scope>
    <source>
        <strain evidence="4">HL-2020</strain>
        <tissue evidence="4">Leaf</tissue>
    </source>
</reference>
<proteinExistence type="predicted"/>
<sequence>MVQKSDLQSQSRSPLPYRVPWDLLLSDMYKENITIAGDTMHPMTPDLAQGGCSSLEDALVLGRHIGSSYLRNGKISTEALKGYIKERRLRVVGLIFASNFAGWIADRELRSSFFNCSIIRSISCNMSELTQQQQQRRRRYRSHIDNMTTEQRIAHREYDRLRMRQRRLNMSDEQRSVSRELDTTDPPTAAIVPPTVPVIDCPLSSNITRTVEQTEPARDTSTLTTDDTIEDPFLTVMQQHLQSEVSRLTGHSIGASLDINTNTLQVTLASSSGAHMELNVEDDLNVTHDSHDETCSDNEPHNSLINSTIDSPSTFSHGTQGTSTNLSFQDNVTDHDPLNIAMPQTESPDALLNGVIDSLTTLNWHGQGMEINFWSTNLVHPHGQTGRKVARVKSGNHFLVFVRNLKHVRDMLTKFWLKRGVYDVGHVVFGSWVLSSLNDVRPGDSFGKKLGVFYVFDNYATAGPKTVVSVSGNSSCSNVLSPRAVGEKIVACMRTSGSLGGSSNAGNNVMMHYVSKRLVSDNDRERLLRQKGSFFDLEEVTVAVRPPNLSLKRKVGVGDVATSVGTVGTGDGKVAMDDFVFFFELLAGYQKLKRLASVGDSYKRNLDVVHAELERTNEELVNVCFVLKLEKDDYDALKKKFDDLVAEKVGLASENSDLGKYEDLKLQCVHDASGASVKLIPRGGSGADLMEDVLAMLCGDRHAILSDSIDGIMDVGGRCLMSLLRIGFLSKTLLMGAMILEV</sequence>
<feature type="compositionally biased region" description="Basic and acidic residues" evidence="3">
    <location>
        <begin position="170"/>
        <end position="182"/>
    </location>
</feature>
<keyword evidence="2" id="KW-0503">Monooxygenase</keyword>
<dbReference type="Gene3D" id="3.50.50.60">
    <property type="entry name" value="FAD/NAD(P)-binding domain"/>
    <property type="match status" value="1"/>
</dbReference>
<feature type="compositionally biased region" description="Basic and acidic residues" evidence="3">
    <location>
        <begin position="289"/>
        <end position="300"/>
    </location>
</feature>
<evidence type="ECO:0000256" key="2">
    <source>
        <dbReference type="ARBA" id="ARBA00023033"/>
    </source>
</evidence>
<evidence type="ECO:0008006" key="6">
    <source>
        <dbReference type="Google" id="ProtNLM"/>
    </source>
</evidence>
<keyword evidence="5" id="KW-1185">Reference proteome</keyword>
<evidence type="ECO:0000313" key="4">
    <source>
        <dbReference type="EMBL" id="KAF9610403.1"/>
    </source>
</evidence>
<feature type="compositionally biased region" description="Low complexity" evidence="3">
    <location>
        <begin position="184"/>
        <end position="196"/>
    </location>
</feature>
<evidence type="ECO:0000256" key="3">
    <source>
        <dbReference type="SAM" id="MobiDB-lite"/>
    </source>
</evidence>
<evidence type="ECO:0000313" key="5">
    <source>
        <dbReference type="Proteomes" id="UP000631114"/>
    </source>
</evidence>
<dbReference type="Proteomes" id="UP000631114">
    <property type="component" value="Unassembled WGS sequence"/>
</dbReference>